<sequence length="142" mass="15207">MRRSPLFDTAESVEEAFYDAMRRGDLEAMMALWSTEDEVTCIHPGSARLIGLDTIRASWESIFSGGGVTVRTRDVAVQSSGVVSVHNLIEQITINGRTGSQVVECVVTNVYVKGAAGWRVVLHHGSPAAETEPSAPAGAVLH</sequence>
<proteinExistence type="predicted"/>
<dbReference type="InterPro" id="IPR032710">
    <property type="entry name" value="NTF2-like_dom_sf"/>
</dbReference>
<organism evidence="2 3">
    <name type="scientific">Zeimonas arvi</name>
    <dbReference type="NCBI Taxonomy" id="2498847"/>
    <lineage>
        <taxon>Bacteria</taxon>
        <taxon>Pseudomonadati</taxon>
        <taxon>Pseudomonadota</taxon>
        <taxon>Betaproteobacteria</taxon>
        <taxon>Burkholderiales</taxon>
        <taxon>Burkholderiaceae</taxon>
        <taxon>Zeimonas</taxon>
    </lineage>
</organism>
<evidence type="ECO:0000259" key="1">
    <source>
        <dbReference type="Pfam" id="PF13474"/>
    </source>
</evidence>
<dbReference type="OrthoDB" id="5767026at2"/>
<dbReference type="EMBL" id="VDUY01000001">
    <property type="protein sequence ID" value="TXL68756.1"/>
    <property type="molecule type" value="Genomic_DNA"/>
</dbReference>
<dbReference type="Proteomes" id="UP000321548">
    <property type="component" value="Unassembled WGS sequence"/>
</dbReference>
<keyword evidence="3" id="KW-1185">Reference proteome</keyword>
<evidence type="ECO:0000313" key="2">
    <source>
        <dbReference type="EMBL" id="TXL68756.1"/>
    </source>
</evidence>
<dbReference type="SUPFAM" id="SSF54427">
    <property type="entry name" value="NTF2-like"/>
    <property type="match status" value="1"/>
</dbReference>
<feature type="domain" description="SnoaL-like" evidence="1">
    <location>
        <begin position="12"/>
        <end position="129"/>
    </location>
</feature>
<accession>A0A5C8P507</accession>
<dbReference type="PANTHER" id="PTHR34957:SF1">
    <property type="entry name" value="NUCLEAR TRANSPORT FACTOR 2 (NTF2) FAMILY PROTEIN"/>
    <property type="match status" value="1"/>
</dbReference>
<dbReference type="Gene3D" id="3.10.450.50">
    <property type="match status" value="1"/>
</dbReference>
<evidence type="ECO:0000313" key="3">
    <source>
        <dbReference type="Proteomes" id="UP000321548"/>
    </source>
</evidence>
<protein>
    <submittedName>
        <fullName evidence="2">DUF4440 domain-containing protein</fullName>
    </submittedName>
</protein>
<gene>
    <name evidence="2" type="ORF">FHP08_03505</name>
</gene>
<comment type="caution">
    <text evidence="2">The sequence shown here is derived from an EMBL/GenBank/DDBJ whole genome shotgun (WGS) entry which is preliminary data.</text>
</comment>
<name>A0A5C8P507_9BURK</name>
<dbReference type="Pfam" id="PF13474">
    <property type="entry name" value="SnoaL_3"/>
    <property type="match status" value="1"/>
</dbReference>
<dbReference type="InterPro" id="IPR037401">
    <property type="entry name" value="SnoaL-like"/>
</dbReference>
<reference evidence="2 3" key="1">
    <citation type="submission" date="2019-06" db="EMBL/GenBank/DDBJ databases">
        <title>Quisquiliibacterium sp. nov., isolated from a maize field.</title>
        <authorList>
            <person name="Lin S.-Y."/>
            <person name="Tsai C.-F."/>
            <person name="Young C.-C."/>
        </authorList>
    </citation>
    <scope>NUCLEOTIDE SEQUENCE [LARGE SCALE GENOMIC DNA]</scope>
    <source>
        <strain evidence="2 3">CC-CFT501</strain>
    </source>
</reference>
<dbReference type="RefSeq" id="WP_147702892.1">
    <property type="nucleotide sequence ID" value="NZ_VDUY01000001.1"/>
</dbReference>
<dbReference type="PANTHER" id="PTHR34957">
    <property type="entry name" value="NUCLEAR TRANSPORT FACTOR 2 (NTF2) FAMILY PROTEIN"/>
    <property type="match status" value="1"/>
</dbReference>
<dbReference type="AlphaFoldDB" id="A0A5C8P507"/>